<gene>
    <name evidence="1" type="ORF">N803_06385</name>
</gene>
<dbReference type="SUPFAM" id="SSF53756">
    <property type="entry name" value="UDP-Glycosyltransferase/glycogen phosphorylase"/>
    <property type="match status" value="1"/>
</dbReference>
<comment type="caution">
    <text evidence="1">The sequence shown here is derived from an EMBL/GenBank/DDBJ whole genome shotgun (WGS) entry which is preliminary data.</text>
</comment>
<dbReference type="Pfam" id="PF13692">
    <property type="entry name" value="Glyco_trans_1_4"/>
    <property type="match status" value="1"/>
</dbReference>
<dbReference type="OrthoDB" id="6713581at2"/>
<dbReference type="eggNOG" id="COG0438">
    <property type="taxonomic scope" value="Bacteria"/>
</dbReference>
<dbReference type="CDD" id="cd03801">
    <property type="entry name" value="GT4_PimA-like"/>
    <property type="match status" value="1"/>
</dbReference>
<accession>A0A0A0JFY9</accession>
<evidence type="ECO:0000313" key="2">
    <source>
        <dbReference type="Proteomes" id="UP000030011"/>
    </source>
</evidence>
<organism evidence="1 2">
    <name type="scientific">Knoellia subterranea KCTC 19937</name>
    <dbReference type="NCBI Taxonomy" id="1385521"/>
    <lineage>
        <taxon>Bacteria</taxon>
        <taxon>Bacillati</taxon>
        <taxon>Actinomycetota</taxon>
        <taxon>Actinomycetes</taxon>
        <taxon>Micrococcales</taxon>
        <taxon>Intrasporangiaceae</taxon>
        <taxon>Knoellia</taxon>
    </lineage>
</organism>
<dbReference type="AlphaFoldDB" id="A0A0A0JFY9"/>
<dbReference type="STRING" id="1385521.N803_06385"/>
<evidence type="ECO:0000313" key="1">
    <source>
        <dbReference type="EMBL" id="KGN35694.1"/>
    </source>
</evidence>
<dbReference type="PANTHER" id="PTHR12526">
    <property type="entry name" value="GLYCOSYLTRANSFERASE"/>
    <property type="match status" value="1"/>
</dbReference>
<dbReference type="EMBL" id="AVPK01000017">
    <property type="protein sequence ID" value="KGN35694.1"/>
    <property type="molecule type" value="Genomic_DNA"/>
</dbReference>
<protein>
    <submittedName>
        <fullName evidence="1">Uncharacterized protein</fullName>
    </submittedName>
</protein>
<name>A0A0A0JFY9_9MICO</name>
<reference evidence="1 2" key="1">
    <citation type="submission" date="2013-08" db="EMBL/GenBank/DDBJ databases">
        <title>The genome sequence of Knoellia subterranea.</title>
        <authorList>
            <person name="Zhu W."/>
            <person name="Wang G."/>
        </authorList>
    </citation>
    <scope>NUCLEOTIDE SEQUENCE [LARGE SCALE GENOMIC DNA]</scope>
    <source>
        <strain evidence="1 2">KCTC 19937</strain>
    </source>
</reference>
<sequence length="432" mass="48915">MIAQSSSARSHEAIVLVTNAYPSDEDLYRYGFVHTRVKAYLKAGLKLDVYCVDLRRDSEATYVFDGVTVVTGPPADFQSWVSVRGRATYLVHFPVKYMLEPLRQLRPEPRVIMWFHGYEIEAWHRRWFNFLDDDTTTAASLIHLRQHSTEALAYLRDFLKDRPLAQCVTVSDWFRHFVVEPDLGLMPRHFSVIPNFVDPGLFRFENKAPDHSRKVLVVRPFTSRKYATESVIQTIVEVVRRTGASEFQFSVFGEGPLFAEAEASLRGLPNVALHRRFLTRAEVAEQHRLHGIYLNPTVWDSHGVSTSEAMSSGLVPVTTDVCAVPEFVTDDVSGILAPPHDIDALAEGIIELGRDQARHRRLSRRAAEDTARQCGWDATIARELALIDGTGSTDTVTAPRSDVDWMARYRFLEAQFEAALMEAKKSMAPDHP</sequence>
<proteinExistence type="predicted"/>
<dbReference type="Gene3D" id="3.40.50.2000">
    <property type="entry name" value="Glycogen Phosphorylase B"/>
    <property type="match status" value="2"/>
</dbReference>
<dbReference type="RefSeq" id="WP_035907497.1">
    <property type="nucleotide sequence ID" value="NZ_AVPK01000017.1"/>
</dbReference>
<dbReference type="Proteomes" id="UP000030011">
    <property type="component" value="Unassembled WGS sequence"/>
</dbReference>
<keyword evidence="2" id="KW-1185">Reference proteome</keyword>